<feature type="region of interest" description="Disordered" evidence="1">
    <location>
        <begin position="746"/>
        <end position="765"/>
    </location>
</feature>
<proteinExistence type="predicted"/>
<feature type="compositionally biased region" description="Polar residues" evidence="1">
    <location>
        <begin position="12"/>
        <end position="52"/>
    </location>
</feature>
<dbReference type="Proteomes" id="UP001177744">
    <property type="component" value="Unassembled WGS sequence"/>
</dbReference>
<evidence type="ECO:0000313" key="2">
    <source>
        <dbReference type="EMBL" id="KAK1336252.1"/>
    </source>
</evidence>
<name>A0AA40HSU3_CNENI</name>
<protein>
    <submittedName>
        <fullName evidence="2">Uncharacterized protein</fullName>
    </submittedName>
</protein>
<sequence>MYLRSQKKVRHQQNTSEDQPLAQRTSKAQRSQCCRQNMSEEQPLTSTTNTVAQGRPKAQASLKWRLPSCPRPPEAQVTRAGRGTASSGSSRAGVKAWVPGWARQDACYEGEDGGGGSSGAVLRLEQRQKVVARAKAWVSGAGGKPSGSPQGQEVTWRSGEGDDPITPLLLPLLRAQALAGPGYLSLGRPWVAGQLTSEACLHLGHWLGSRHLRLVCALGIGWAVAIQGLPAFRAGPRRLANAAEGPMGRRKTLVVADCVAAGSSFPPAPVFLWPPADRSASWIGVPLGVADCAGGRRSDQRVARGKLVLAENCCRQPGSKPKNGVQVQSQNDDECTPEGVVDDLNDMIHFLEQRPGPAGNSNDRGCTCMEHLRSPPPHPPPWAAVAAPSHLHKLRGFPLLPRVAAARSRLPQNLCRSFLPPTKATQLPPASRISSPAPSCLPRNGRGPPGSREAVAAPPGSHEGASGHSYLPRKCRLPLRLHSTSHGSRRRCLLARTQALAVATAFCLFQGRGLARAAALGSAAPSLPAKDRRSRPWWLPAIRAGSPLVPSYLALGSAKPSIPAKDPGADPQWFPAIRAGSPLVPKAGKTSARLGLGRTPASLQPFPVTPTNQATPTNHAHQETVAGTLGWRSPRPGKPRVEAFPGLGHQRGARTDRRKPLGSAPAILSRDVGCGRAQGHRPGPSPDPERRQKAVATAKAWVPGAGRKLVQAARPVGPERQGSQNAPWPLGAYECRAKRLGAGAPRHHSDVETFPSGLQPLGNASTKRRSSKCFILGMRLPQRPRVIRNGYAWHVLLTA</sequence>
<feature type="compositionally biased region" description="Basic residues" evidence="1">
    <location>
        <begin position="1"/>
        <end position="11"/>
    </location>
</feature>
<feature type="compositionally biased region" description="Polar residues" evidence="1">
    <location>
        <begin position="609"/>
        <end position="619"/>
    </location>
</feature>
<dbReference type="AlphaFoldDB" id="A0AA40HSU3"/>
<feature type="region of interest" description="Disordered" evidence="1">
    <location>
        <begin position="1"/>
        <end position="94"/>
    </location>
</feature>
<accession>A0AA40HSU3</accession>
<feature type="compositionally biased region" description="Low complexity" evidence="1">
    <location>
        <begin position="428"/>
        <end position="438"/>
    </location>
</feature>
<comment type="caution">
    <text evidence="2">The sequence shown here is derived from an EMBL/GenBank/DDBJ whole genome shotgun (WGS) entry which is preliminary data.</text>
</comment>
<reference evidence="2" key="1">
    <citation type="submission" date="2023-06" db="EMBL/GenBank/DDBJ databases">
        <title>Reference genome for the Northern bat (Eptesicus nilssonii), a most northern bat species.</title>
        <authorList>
            <person name="Laine V.N."/>
            <person name="Pulliainen A.T."/>
            <person name="Lilley T.M."/>
        </authorList>
    </citation>
    <scope>NUCLEOTIDE SEQUENCE</scope>
    <source>
        <strain evidence="2">BLF_Eptnil</strain>
        <tissue evidence="2">Kidney</tissue>
    </source>
</reference>
<dbReference type="EMBL" id="JAULJE010000013">
    <property type="protein sequence ID" value="KAK1336252.1"/>
    <property type="molecule type" value="Genomic_DNA"/>
</dbReference>
<gene>
    <name evidence="2" type="ORF">QTO34_004057</name>
</gene>
<evidence type="ECO:0000313" key="3">
    <source>
        <dbReference type="Proteomes" id="UP001177744"/>
    </source>
</evidence>
<feature type="compositionally biased region" description="Low complexity" evidence="1">
    <location>
        <begin position="78"/>
        <end position="93"/>
    </location>
</feature>
<evidence type="ECO:0000256" key="1">
    <source>
        <dbReference type="SAM" id="MobiDB-lite"/>
    </source>
</evidence>
<organism evidence="2 3">
    <name type="scientific">Cnephaeus nilssonii</name>
    <name type="common">Northern bat</name>
    <name type="synonym">Eptesicus nilssonii</name>
    <dbReference type="NCBI Taxonomy" id="3371016"/>
    <lineage>
        <taxon>Eukaryota</taxon>
        <taxon>Metazoa</taxon>
        <taxon>Chordata</taxon>
        <taxon>Craniata</taxon>
        <taxon>Vertebrata</taxon>
        <taxon>Euteleostomi</taxon>
        <taxon>Mammalia</taxon>
        <taxon>Eutheria</taxon>
        <taxon>Laurasiatheria</taxon>
        <taxon>Chiroptera</taxon>
        <taxon>Yangochiroptera</taxon>
        <taxon>Vespertilionidae</taxon>
        <taxon>Cnephaeus</taxon>
    </lineage>
</organism>
<keyword evidence="3" id="KW-1185">Reference proteome</keyword>
<feature type="region of interest" description="Disordered" evidence="1">
    <location>
        <begin position="597"/>
        <end position="694"/>
    </location>
</feature>
<feature type="region of interest" description="Disordered" evidence="1">
    <location>
        <begin position="419"/>
        <end position="469"/>
    </location>
</feature>
<feature type="region of interest" description="Disordered" evidence="1">
    <location>
        <begin position="137"/>
        <end position="160"/>
    </location>
</feature>